<gene>
    <name evidence="11" type="ordered locus">Halhy_3223</name>
</gene>
<reference key="2">
    <citation type="submission" date="2011-04" db="EMBL/GenBank/DDBJ databases">
        <title>Complete sequence of chromosome of Haliscomenobacter hydrossis DSM 1100.</title>
        <authorList>
            <consortium name="US DOE Joint Genome Institute (JGI-PGF)"/>
            <person name="Lucas S."/>
            <person name="Han J."/>
            <person name="Lapidus A."/>
            <person name="Bruce D."/>
            <person name="Goodwin L."/>
            <person name="Pitluck S."/>
            <person name="Peters L."/>
            <person name="Kyrpides N."/>
            <person name="Mavromatis K."/>
            <person name="Ivanova N."/>
            <person name="Ovchinnikova G."/>
            <person name="Pagani I."/>
            <person name="Daligault H."/>
            <person name="Detter J.C."/>
            <person name="Han C."/>
            <person name="Land M."/>
            <person name="Hauser L."/>
            <person name="Markowitz V."/>
            <person name="Cheng J.-F."/>
            <person name="Hugenholtz P."/>
            <person name="Woyke T."/>
            <person name="Wu D."/>
            <person name="Verbarg S."/>
            <person name="Frueling A."/>
            <person name="Brambilla E."/>
            <person name="Klenk H.-P."/>
            <person name="Eisen J.A."/>
        </authorList>
    </citation>
    <scope>NUCLEOTIDE SEQUENCE</scope>
    <source>
        <strain>DSM 1100</strain>
    </source>
</reference>
<name>F4KRZ6_HALH1</name>
<evidence type="ECO:0000256" key="6">
    <source>
        <dbReference type="ARBA" id="ARBA00022741"/>
    </source>
</evidence>
<accession>F4KRZ6</accession>
<keyword evidence="3" id="KW-0808">Transferase</keyword>
<evidence type="ECO:0000256" key="7">
    <source>
        <dbReference type="ARBA" id="ARBA00022840"/>
    </source>
</evidence>
<dbReference type="GO" id="GO:0016779">
    <property type="term" value="F:nucleotidyltransferase activity"/>
    <property type="evidence" value="ECO:0007669"/>
    <property type="project" value="UniProtKB-KW"/>
</dbReference>
<keyword evidence="7" id="KW-0067">ATP-binding</keyword>
<keyword evidence="8" id="KW-0460">Magnesium</keyword>
<dbReference type="GO" id="GO:0046872">
    <property type="term" value="F:metal ion binding"/>
    <property type="evidence" value="ECO:0007669"/>
    <property type="project" value="UniProtKB-KW"/>
</dbReference>
<evidence type="ECO:0000256" key="5">
    <source>
        <dbReference type="ARBA" id="ARBA00022723"/>
    </source>
</evidence>
<keyword evidence="6" id="KW-0547">Nucleotide-binding</keyword>
<evidence type="ECO:0000256" key="4">
    <source>
        <dbReference type="ARBA" id="ARBA00022695"/>
    </source>
</evidence>
<evidence type="ECO:0000256" key="8">
    <source>
        <dbReference type="ARBA" id="ARBA00022842"/>
    </source>
</evidence>
<dbReference type="CDD" id="cd05403">
    <property type="entry name" value="NT_KNTase_like"/>
    <property type="match status" value="1"/>
</dbReference>
<keyword evidence="12" id="KW-1185">Reference proteome</keyword>
<evidence type="ECO:0000256" key="1">
    <source>
        <dbReference type="ARBA" id="ARBA00001946"/>
    </source>
</evidence>
<protein>
    <submittedName>
        <fullName evidence="11">DNA polymerase beta domain protein region</fullName>
    </submittedName>
</protein>
<dbReference type="PANTHER" id="PTHR33571">
    <property type="entry name" value="SSL8005 PROTEIN"/>
    <property type="match status" value="1"/>
</dbReference>
<evidence type="ECO:0000313" key="11">
    <source>
        <dbReference type="EMBL" id="AEE51083.1"/>
    </source>
</evidence>
<dbReference type="Proteomes" id="UP000008461">
    <property type="component" value="Chromosome"/>
</dbReference>
<dbReference type="Gene3D" id="3.30.460.10">
    <property type="entry name" value="Beta Polymerase, domain 2"/>
    <property type="match status" value="1"/>
</dbReference>
<dbReference type="HOGENOM" id="CLU_130257_10_0_10"/>
<comment type="similarity">
    <text evidence="9">Belongs to the MntA antitoxin family.</text>
</comment>
<proteinExistence type="inferred from homology"/>
<organism evidence="11 12">
    <name type="scientific">Haliscomenobacter hydrossis (strain ATCC 27775 / DSM 1100 / LMG 10767 / O)</name>
    <dbReference type="NCBI Taxonomy" id="760192"/>
    <lineage>
        <taxon>Bacteria</taxon>
        <taxon>Pseudomonadati</taxon>
        <taxon>Bacteroidota</taxon>
        <taxon>Saprospiria</taxon>
        <taxon>Saprospirales</taxon>
        <taxon>Haliscomenobacteraceae</taxon>
        <taxon>Haliscomenobacter</taxon>
    </lineage>
</organism>
<keyword evidence="2" id="KW-1277">Toxin-antitoxin system</keyword>
<dbReference type="GO" id="GO:0005524">
    <property type="term" value="F:ATP binding"/>
    <property type="evidence" value="ECO:0007669"/>
    <property type="project" value="UniProtKB-KW"/>
</dbReference>
<sequence length="96" mass="10792">MHLLETATGILSANKDVLFHKYPIKELGIFGSVARMEENADSDIDILVEFSEPVGWEIIDLASELEELLGYKVDLVSKKAVRPNLMPFVLKDIVYV</sequence>
<evidence type="ECO:0000313" key="12">
    <source>
        <dbReference type="Proteomes" id="UP000008461"/>
    </source>
</evidence>
<dbReference type="OrthoDB" id="9809668at2"/>
<comment type="cofactor">
    <cofactor evidence="1">
        <name>Mg(2+)</name>
        <dbReference type="ChEBI" id="CHEBI:18420"/>
    </cofactor>
</comment>
<dbReference type="InterPro" id="IPR043519">
    <property type="entry name" value="NT_sf"/>
</dbReference>
<dbReference type="eggNOG" id="COG1669">
    <property type="taxonomic scope" value="Bacteria"/>
</dbReference>
<dbReference type="EMBL" id="CP002691">
    <property type="protein sequence ID" value="AEE51083.1"/>
    <property type="molecule type" value="Genomic_DNA"/>
</dbReference>
<dbReference type="InterPro" id="IPR002934">
    <property type="entry name" value="Polymerase_NTP_transf_dom"/>
</dbReference>
<keyword evidence="5" id="KW-0479">Metal-binding</keyword>
<dbReference type="Pfam" id="PF01909">
    <property type="entry name" value="NTP_transf_2"/>
    <property type="match status" value="1"/>
</dbReference>
<dbReference type="STRING" id="760192.Halhy_3223"/>
<keyword evidence="4" id="KW-0548">Nucleotidyltransferase</keyword>
<evidence type="ECO:0000256" key="9">
    <source>
        <dbReference type="ARBA" id="ARBA00038276"/>
    </source>
</evidence>
<evidence type="ECO:0000256" key="3">
    <source>
        <dbReference type="ARBA" id="ARBA00022679"/>
    </source>
</evidence>
<dbReference type="InterPro" id="IPR052038">
    <property type="entry name" value="Type-VII_TA_antitoxin"/>
</dbReference>
<dbReference type="KEGG" id="hhy:Halhy_3223"/>
<feature type="domain" description="Polymerase nucleotidyl transferase" evidence="10">
    <location>
        <begin position="20"/>
        <end position="93"/>
    </location>
</feature>
<dbReference type="RefSeq" id="WP_013765624.1">
    <property type="nucleotide sequence ID" value="NC_015510.1"/>
</dbReference>
<evidence type="ECO:0000259" key="10">
    <source>
        <dbReference type="Pfam" id="PF01909"/>
    </source>
</evidence>
<dbReference type="SUPFAM" id="SSF81301">
    <property type="entry name" value="Nucleotidyltransferase"/>
    <property type="match status" value="1"/>
</dbReference>
<evidence type="ECO:0000256" key="2">
    <source>
        <dbReference type="ARBA" id="ARBA00022649"/>
    </source>
</evidence>
<reference evidence="11 12" key="1">
    <citation type="journal article" date="2011" name="Stand. Genomic Sci.">
        <title>Complete genome sequence of Haliscomenobacter hydrossis type strain (O).</title>
        <authorList>
            <consortium name="US DOE Joint Genome Institute (JGI-PGF)"/>
            <person name="Daligault H."/>
            <person name="Lapidus A."/>
            <person name="Zeytun A."/>
            <person name="Nolan M."/>
            <person name="Lucas S."/>
            <person name="Del Rio T.G."/>
            <person name="Tice H."/>
            <person name="Cheng J.F."/>
            <person name="Tapia R."/>
            <person name="Han C."/>
            <person name="Goodwin L."/>
            <person name="Pitluck S."/>
            <person name="Liolios K."/>
            <person name="Pagani I."/>
            <person name="Ivanova N."/>
            <person name="Huntemann M."/>
            <person name="Mavromatis K."/>
            <person name="Mikhailova N."/>
            <person name="Pati A."/>
            <person name="Chen A."/>
            <person name="Palaniappan K."/>
            <person name="Land M."/>
            <person name="Hauser L."/>
            <person name="Brambilla E.M."/>
            <person name="Rohde M."/>
            <person name="Verbarg S."/>
            <person name="Goker M."/>
            <person name="Bristow J."/>
            <person name="Eisen J.A."/>
            <person name="Markowitz V."/>
            <person name="Hugenholtz P."/>
            <person name="Kyrpides N.C."/>
            <person name="Klenk H.P."/>
            <person name="Woyke T."/>
        </authorList>
    </citation>
    <scope>NUCLEOTIDE SEQUENCE [LARGE SCALE GENOMIC DNA]</scope>
    <source>
        <strain evidence="12">ATCC 27775 / DSM 1100 / LMG 10767 / O</strain>
    </source>
</reference>
<dbReference type="PANTHER" id="PTHR33571:SF14">
    <property type="entry name" value="PROTEIN ADENYLYLTRANSFERASE MJ0435-RELATED"/>
    <property type="match status" value="1"/>
</dbReference>
<dbReference type="AlphaFoldDB" id="F4KRZ6"/>